<dbReference type="STRING" id="1448308.A0A2T2P382"/>
<dbReference type="Proteomes" id="UP000240883">
    <property type="component" value="Unassembled WGS sequence"/>
</dbReference>
<dbReference type="AlphaFoldDB" id="A0A2T2P382"/>
<feature type="region of interest" description="Disordered" evidence="1">
    <location>
        <begin position="1"/>
        <end position="25"/>
    </location>
</feature>
<protein>
    <recommendedName>
        <fullName evidence="4">F-box domain-containing protein</fullName>
    </recommendedName>
</protein>
<feature type="compositionally biased region" description="Low complexity" evidence="1">
    <location>
        <begin position="415"/>
        <end position="425"/>
    </location>
</feature>
<dbReference type="OrthoDB" id="5288318at2759"/>
<evidence type="ECO:0008006" key="4">
    <source>
        <dbReference type="Google" id="ProtNLM"/>
    </source>
</evidence>
<feature type="region of interest" description="Disordered" evidence="1">
    <location>
        <begin position="41"/>
        <end position="62"/>
    </location>
</feature>
<keyword evidence="3" id="KW-1185">Reference proteome</keyword>
<dbReference type="EMBL" id="KZ678130">
    <property type="protein sequence ID" value="PSN72122.1"/>
    <property type="molecule type" value="Genomic_DNA"/>
</dbReference>
<reference evidence="2 3" key="1">
    <citation type="journal article" date="2018" name="Front. Microbiol.">
        <title>Genome-Wide Analysis of Corynespora cassiicola Leaf Fall Disease Putative Effectors.</title>
        <authorList>
            <person name="Lopez D."/>
            <person name="Ribeiro S."/>
            <person name="Label P."/>
            <person name="Fumanal B."/>
            <person name="Venisse J.S."/>
            <person name="Kohler A."/>
            <person name="de Oliveira R.R."/>
            <person name="Labutti K."/>
            <person name="Lipzen A."/>
            <person name="Lail K."/>
            <person name="Bauer D."/>
            <person name="Ohm R.A."/>
            <person name="Barry K.W."/>
            <person name="Spatafora J."/>
            <person name="Grigoriev I.V."/>
            <person name="Martin F.M."/>
            <person name="Pujade-Renaud V."/>
        </authorList>
    </citation>
    <scope>NUCLEOTIDE SEQUENCE [LARGE SCALE GENOMIC DNA]</scope>
    <source>
        <strain evidence="2 3">Philippines</strain>
    </source>
</reference>
<feature type="region of interest" description="Disordered" evidence="1">
    <location>
        <begin position="403"/>
        <end position="425"/>
    </location>
</feature>
<organism evidence="2 3">
    <name type="scientific">Corynespora cassiicola Philippines</name>
    <dbReference type="NCBI Taxonomy" id="1448308"/>
    <lineage>
        <taxon>Eukaryota</taxon>
        <taxon>Fungi</taxon>
        <taxon>Dikarya</taxon>
        <taxon>Ascomycota</taxon>
        <taxon>Pezizomycotina</taxon>
        <taxon>Dothideomycetes</taxon>
        <taxon>Pleosporomycetidae</taxon>
        <taxon>Pleosporales</taxon>
        <taxon>Corynesporascaceae</taxon>
        <taxon>Corynespora</taxon>
    </lineage>
</organism>
<feature type="compositionally biased region" description="Low complexity" evidence="1">
    <location>
        <begin position="41"/>
        <end position="55"/>
    </location>
</feature>
<feature type="compositionally biased region" description="Acidic residues" evidence="1">
    <location>
        <begin position="1"/>
        <end position="11"/>
    </location>
</feature>
<evidence type="ECO:0000256" key="1">
    <source>
        <dbReference type="SAM" id="MobiDB-lite"/>
    </source>
</evidence>
<accession>A0A2T2P382</accession>
<feature type="region of interest" description="Disordered" evidence="1">
    <location>
        <begin position="204"/>
        <end position="228"/>
    </location>
</feature>
<sequence length="425" mass="46776">MAVIVDLDDDTPAPQQPQQQQHDLRHHHVPGFSTVKPLHHSLAATGGSSSSSAEAASDERPNPNVNGFSAALSCYPVVRQLASQLDLNSLHNLSRTCRQFRANLLEYRDQLIRHTLRCDYEQLGAGTTLPSRLMGSHATSSSRQLTRGRVGECARDMVGECQRCATVVCRNCSIKPPPTPALRARHRRLCRACSKAPLHLLTAHKRPRSSSTGTPSPPASPNPRPLFFEDDRSQAFTASAFGRGPCPCDDVVWLCQPCGQDLKKEDTLYIRAWTWRTRYSHYLGGVGTGAGEGNEGVECGRGPSCLAGRTVEHEINYEAETPPAHDHTGESSQRWTGTSYHAQEIEGIGGVVKMKHKRQVRVGETVKIYEDERDKSIQYLGRENSGKLRSWCSWCDRVVLSEKDVAEAEGRRPPSSGSSSTSSSR</sequence>
<evidence type="ECO:0000313" key="3">
    <source>
        <dbReference type="Proteomes" id="UP000240883"/>
    </source>
</evidence>
<feature type="compositionally biased region" description="Basic and acidic residues" evidence="1">
    <location>
        <begin position="403"/>
        <end position="412"/>
    </location>
</feature>
<proteinExistence type="predicted"/>
<feature type="compositionally biased region" description="Pro residues" evidence="1">
    <location>
        <begin position="215"/>
        <end position="224"/>
    </location>
</feature>
<gene>
    <name evidence="2" type="ORF">BS50DRAFT_630207</name>
</gene>
<evidence type="ECO:0000313" key="2">
    <source>
        <dbReference type="EMBL" id="PSN72122.1"/>
    </source>
</evidence>
<name>A0A2T2P382_CORCC</name>